<comment type="subunit">
    <text evidence="9">Component of the Mediator complex.</text>
</comment>
<keyword evidence="5 9" id="KW-0010">Activator</keyword>
<keyword evidence="4 9" id="KW-0805">Transcription regulation</keyword>
<sequence length="434" mass="46699">MSSDERSPKRQRRSYSPDSPETKHNSFVAQHPHTPPDSIHSQSMSPAWQAQTSTEQQSASFPMPTPPNTASLQGHTTATGARVEETVESERATPMAGAQGKPGGVDGDVEMADAEVGQGHRRTDHERLAEGSVPATGAPASVPKIGLFVLPTKPIVRQRPHPSSDLLGLYNLRDVQISVQRKDPITGEKVNRLRKSYEGKLKDLDLAGRNKATESNRILEGLVDADWDRVPEGADMTFWDLRFPWEVKLGSANHDALLGKLDKAFSLKPGRLPRSEHNQWSHLLGTDDTAAKAAPVASAVPAKAPLSKFMTKTAPAVIAGRSAPSSPQSAAGRTQRKGAKRRYDDTAFEGYDEDGYSTGGLDDRGAAKRRKRQDFTDDPGHAYSASVGSSKLGELDFSYTGVGGLRTPDASCTKGLMMGTHTGKMDGLKALNCA</sequence>
<comment type="similarity">
    <text evidence="2 9">Belongs to the Mediator complex subunit 19 family.</text>
</comment>
<dbReference type="GO" id="GO:0006357">
    <property type="term" value="P:regulation of transcription by RNA polymerase II"/>
    <property type="evidence" value="ECO:0007669"/>
    <property type="project" value="InterPro"/>
</dbReference>
<feature type="compositionally biased region" description="Polar residues" evidence="10">
    <location>
        <begin position="68"/>
        <end position="79"/>
    </location>
</feature>
<protein>
    <recommendedName>
        <fullName evidence="3 9">Mediator of RNA polymerase II transcription subunit 19</fullName>
    </recommendedName>
    <alternativeName>
        <fullName evidence="8 9">Mediator complex subunit 19</fullName>
    </alternativeName>
</protein>
<evidence type="ECO:0000256" key="6">
    <source>
        <dbReference type="ARBA" id="ARBA00023163"/>
    </source>
</evidence>
<keyword evidence="6 9" id="KW-0804">Transcription</keyword>
<comment type="function">
    <text evidence="9">Component of the Mediator complex, a coactivator involved in the regulated transcription of nearly all RNA polymerase II-dependent genes. Mediator functions as a bridge to convey information from gene-specific regulatory proteins to the basal RNA polymerase II transcription machinery. Mediator is recruited to promoters by direct interactions with regulatory proteins and serves as a scaffold for the assembly of a functional preinitiation complex with RNA polymerase II and the general transcription factors.</text>
</comment>
<dbReference type="Pfam" id="PF08633">
    <property type="entry name" value="Rox3"/>
    <property type="match status" value="1"/>
</dbReference>
<feature type="region of interest" description="Disordered" evidence="10">
    <location>
        <begin position="319"/>
        <end position="387"/>
    </location>
</feature>
<comment type="caution">
    <text evidence="11">The sequence shown here is derived from an EMBL/GenBank/DDBJ whole genome shotgun (WGS) entry which is preliminary data.</text>
</comment>
<feature type="compositionally biased region" description="Low complexity" evidence="10">
    <location>
        <begin position="49"/>
        <end position="60"/>
    </location>
</feature>
<evidence type="ECO:0000256" key="4">
    <source>
        <dbReference type="ARBA" id="ARBA00023015"/>
    </source>
</evidence>
<gene>
    <name evidence="9" type="primary">MED19</name>
    <name evidence="11" type="ORF">B0A48_02792</name>
</gene>
<name>A0A1V8TLR0_9PEZI</name>
<evidence type="ECO:0000256" key="5">
    <source>
        <dbReference type="ARBA" id="ARBA00023159"/>
    </source>
</evidence>
<feature type="region of interest" description="Disordered" evidence="10">
    <location>
        <begin position="1"/>
        <end position="108"/>
    </location>
</feature>
<feature type="compositionally biased region" description="Polar residues" evidence="10">
    <location>
        <begin position="39"/>
        <end position="48"/>
    </location>
</feature>
<dbReference type="GO" id="GO:0016592">
    <property type="term" value="C:mediator complex"/>
    <property type="evidence" value="ECO:0007669"/>
    <property type="project" value="InterPro"/>
</dbReference>
<evidence type="ECO:0000256" key="7">
    <source>
        <dbReference type="ARBA" id="ARBA00023242"/>
    </source>
</evidence>
<dbReference type="Proteomes" id="UP000192596">
    <property type="component" value="Unassembled WGS sequence"/>
</dbReference>
<comment type="subcellular location">
    <subcellularLocation>
        <location evidence="1 9">Nucleus</location>
    </subcellularLocation>
</comment>
<evidence type="ECO:0000313" key="12">
    <source>
        <dbReference type="Proteomes" id="UP000192596"/>
    </source>
</evidence>
<accession>A0A1V8TLR0</accession>
<dbReference type="InterPro" id="IPR013942">
    <property type="entry name" value="Mediator_Med19_fun"/>
</dbReference>
<evidence type="ECO:0000256" key="9">
    <source>
        <dbReference type="RuleBase" id="RU364151"/>
    </source>
</evidence>
<dbReference type="GO" id="GO:0003712">
    <property type="term" value="F:transcription coregulator activity"/>
    <property type="evidence" value="ECO:0007669"/>
    <property type="project" value="InterPro"/>
</dbReference>
<feature type="compositionally biased region" description="Basic and acidic residues" evidence="10">
    <location>
        <begin position="82"/>
        <end position="91"/>
    </location>
</feature>
<evidence type="ECO:0000256" key="2">
    <source>
        <dbReference type="ARBA" id="ARBA00009259"/>
    </source>
</evidence>
<evidence type="ECO:0000256" key="10">
    <source>
        <dbReference type="SAM" id="MobiDB-lite"/>
    </source>
</evidence>
<evidence type="ECO:0000256" key="8">
    <source>
        <dbReference type="ARBA" id="ARBA00032018"/>
    </source>
</evidence>
<reference evidence="12" key="1">
    <citation type="submission" date="2017-03" db="EMBL/GenBank/DDBJ databases">
        <title>Genomes of endolithic fungi from Antarctica.</title>
        <authorList>
            <person name="Coleine C."/>
            <person name="Masonjones S."/>
            <person name="Stajich J.E."/>
        </authorList>
    </citation>
    <scope>NUCLEOTIDE SEQUENCE [LARGE SCALE GENOMIC DNA]</scope>
    <source>
        <strain evidence="12">CCFEE 5527</strain>
    </source>
</reference>
<feature type="compositionally biased region" description="Acidic residues" evidence="10">
    <location>
        <begin position="346"/>
        <end position="355"/>
    </location>
</feature>
<evidence type="ECO:0000313" key="11">
    <source>
        <dbReference type="EMBL" id="OQO12152.1"/>
    </source>
</evidence>
<keyword evidence="7 9" id="KW-0539">Nucleus</keyword>
<dbReference type="EMBL" id="NAJO01000005">
    <property type="protein sequence ID" value="OQO12152.1"/>
    <property type="molecule type" value="Genomic_DNA"/>
</dbReference>
<dbReference type="AlphaFoldDB" id="A0A1V8TLR0"/>
<dbReference type="STRING" id="1507870.A0A1V8TLR0"/>
<keyword evidence="12" id="KW-1185">Reference proteome</keyword>
<evidence type="ECO:0000256" key="1">
    <source>
        <dbReference type="ARBA" id="ARBA00004123"/>
    </source>
</evidence>
<evidence type="ECO:0000256" key="3">
    <source>
        <dbReference type="ARBA" id="ARBA00019615"/>
    </source>
</evidence>
<organism evidence="11 12">
    <name type="scientific">Cryoendolithus antarcticus</name>
    <dbReference type="NCBI Taxonomy" id="1507870"/>
    <lineage>
        <taxon>Eukaryota</taxon>
        <taxon>Fungi</taxon>
        <taxon>Dikarya</taxon>
        <taxon>Ascomycota</taxon>
        <taxon>Pezizomycotina</taxon>
        <taxon>Dothideomycetes</taxon>
        <taxon>Dothideomycetidae</taxon>
        <taxon>Cladosporiales</taxon>
        <taxon>Cladosporiaceae</taxon>
        <taxon>Cryoendolithus</taxon>
    </lineage>
</organism>
<dbReference type="InParanoid" id="A0A1V8TLR0"/>
<feature type="compositionally biased region" description="Polar residues" evidence="10">
    <location>
        <begin position="323"/>
        <end position="332"/>
    </location>
</feature>
<proteinExistence type="inferred from homology"/>
<dbReference type="OrthoDB" id="2160599at2759"/>